<dbReference type="GO" id="GO:0046872">
    <property type="term" value="F:metal ion binding"/>
    <property type="evidence" value="ECO:0007669"/>
    <property type="project" value="UniProtKB-KW"/>
</dbReference>
<comment type="caution">
    <text evidence="10">The sequence shown here is derived from an EMBL/GenBank/DDBJ whole genome shotgun (WGS) entry which is preliminary data.</text>
</comment>
<dbReference type="RefSeq" id="WP_160801814.1">
    <property type="nucleotide sequence ID" value="NZ_WUUL01000007.1"/>
</dbReference>
<dbReference type="Proteomes" id="UP000430692">
    <property type="component" value="Unassembled WGS sequence"/>
</dbReference>
<keyword evidence="11" id="KW-1185">Reference proteome</keyword>
<dbReference type="Pfam" id="PF02073">
    <property type="entry name" value="Peptidase_M29"/>
    <property type="match status" value="1"/>
</dbReference>
<reference evidence="10 11" key="1">
    <citation type="submission" date="2019-12" db="EMBL/GenBank/DDBJ databases">
        <title>Whole-genome analyses of novel actinobacteria.</title>
        <authorList>
            <person name="Sahin N."/>
            <person name="Saygin H."/>
        </authorList>
    </citation>
    <scope>NUCLEOTIDE SEQUENCE [LARGE SCALE GENOMIC DNA]</scope>
    <source>
        <strain evidence="10 11">KC615</strain>
    </source>
</reference>
<gene>
    <name evidence="10" type="ORF">GSM42_12185</name>
</gene>
<dbReference type="InterPro" id="IPR000787">
    <property type="entry name" value="Peptidase_M29"/>
</dbReference>
<dbReference type="PANTHER" id="PTHR34448">
    <property type="entry name" value="AMINOPEPTIDASE"/>
    <property type="match status" value="1"/>
</dbReference>
<evidence type="ECO:0000256" key="8">
    <source>
        <dbReference type="ARBA" id="ARBA00022801"/>
    </source>
</evidence>
<dbReference type="Gene3D" id="3.40.1830.10">
    <property type="entry name" value="Thermophilic metalloprotease (M29)"/>
    <property type="match status" value="1"/>
</dbReference>
<evidence type="ECO:0000313" key="10">
    <source>
        <dbReference type="EMBL" id="MXQ54458.1"/>
    </source>
</evidence>
<evidence type="ECO:0000256" key="4">
    <source>
        <dbReference type="ARBA" id="ARBA00008236"/>
    </source>
</evidence>
<evidence type="ECO:0000256" key="1">
    <source>
        <dbReference type="ARBA" id="ARBA00001941"/>
    </source>
</evidence>
<keyword evidence="9" id="KW-0482">Metalloprotease</keyword>
<comment type="cofactor">
    <cofactor evidence="2">
        <name>Mg(2+)</name>
        <dbReference type="ChEBI" id="CHEBI:18420"/>
    </cofactor>
</comment>
<evidence type="ECO:0000256" key="5">
    <source>
        <dbReference type="ARBA" id="ARBA00022438"/>
    </source>
</evidence>
<dbReference type="EMBL" id="WUUL01000007">
    <property type="protein sequence ID" value="MXQ54458.1"/>
    <property type="molecule type" value="Genomic_DNA"/>
</dbReference>
<evidence type="ECO:0000256" key="3">
    <source>
        <dbReference type="ARBA" id="ARBA00001947"/>
    </source>
</evidence>
<dbReference type="GO" id="GO:0004177">
    <property type="term" value="F:aminopeptidase activity"/>
    <property type="evidence" value="ECO:0007669"/>
    <property type="project" value="UniProtKB-KW"/>
</dbReference>
<dbReference type="InterPro" id="IPR035097">
    <property type="entry name" value="M29_N-terminal"/>
</dbReference>
<evidence type="ECO:0000256" key="9">
    <source>
        <dbReference type="ARBA" id="ARBA00023049"/>
    </source>
</evidence>
<comment type="cofactor">
    <cofactor evidence="1">
        <name>Co(2+)</name>
        <dbReference type="ChEBI" id="CHEBI:48828"/>
    </cofactor>
</comment>
<evidence type="ECO:0000256" key="6">
    <source>
        <dbReference type="ARBA" id="ARBA00022670"/>
    </source>
</evidence>
<protein>
    <submittedName>
        <fullName evidence="10">Aminopeptidase</fullName>
    </submittedName>
</protein>
<name>A0A6I4VV82_9BACL</name>
<organism evidence="10 11">
    <name type="scientific">Shimazuella alba</name>
    <dbReference type="NCBI Taxonomy" id="2690964"/>
    <lineage>
        <taxon>Bacteria</taxon>
        <taxon>Bacillati</taxon>
        <taxon>Bacillota</taxon>
        <taxon>Bacilli</taxon>
        <taxon>Bacillales</taxon>
        <taxon>Thermoactinomycetaceae</taxon>
        <taxon>Shimazuella</taxon>
    </lineage>
</organism>
<keyword evidence="5 10" id="KW-0031">Aminopeptidase</keyword>
<comment type="cofactor">
    <cofactor evidence="3">
        <name>Zn(2+)</name>
        <dbReference type="ChEBI" id="CHEBI:29105"/>
    </cofactor>
</comment>
<dbReference type="GO" id="GO:0008237">
    <property type="term" value="F:metallopeptidase activity"/>
    <property type="evidence" value="ECO:0007669"/>
    <property type="project" value="UniProtKB-KW"/>
</dbReference>
<dbReference type="AlphaFoldDB" id="A0A6I4VV82"/>
<keyword evidence="8" id="KW-0378">Hydrolase</keyword>
<dbReference type="SUPFAM" id="SSF144052">
    <property type="entry name" value="Thermophilic metalloprotease-like"/>
    <property type="match status" value="1"/>
</dbReference>
<comment type="similarity">
    <text evidence="4">Belongs to the peptidase M29 family.</text>
</comment>
<keyword evidence="7" id="KW-0479">Metal-binding</keyword>
<dbReference type="InterPro" id="IPR052170">
    <property type="entry name" value="M29_Exopeptidase"/>
</dbReference>
<dbReference type="PANTHER" id="PTHR34448:SF1">
    <property type="entry name" value="BLL6088 PROTEIN"/>
    <property type="match status" value="1"/>
</dbReference>
<evidence type="ECO:0000256" key="2">
    <source>
        <dbReference type="ARBA" id="ARBA00001946"/>
    </source>
</evidence>
<accession>A0A6I4VV82</accession>
<proteinExistence type="inferred from homology"/>
<dbReference type="GO" id="GO:0006508">
    <property type="term" value="P:proteolysis"/>
    <property type="evidence" value="ECO:0007669"/>
    <property type="project" value="UniProtKB-KW"/>
</dbReference>
<sequence length="371" mass="41838">MVNERIFTLAHILVNHSCRVQPGEKVMIDLFGNDKELAIALVEEVYKAQGIPIVQLTDQQVHRSLLMGTNEAHLDAWTQIGLQQMKQMDCYIGIRGSENISEYSDVPDEKMSLYSRIYSHAIHTEERVNNTKWVVLRYPSGSMAQLANMSTEGFTKYFFDVCNVDYVKMAKAMEPLVKRMEQADHVHIKGPGTDLQFSIKGIPVISCAGEHNIPDGEVFTAPVKNSVNGTVQYNAPTIYNGFLFDNVCLTFKDGKIIDATANNTEKINQIFDTDEGARFIGEFSLGVNPNIDHPMRDILFDEKINGSFHFTPGQAYEEADNTNRSAIHWDLVCIQRKEYGGGEIYFDGELIRKDGLFVVEDLKALNPENLK</sequence>
<keyword evidence="6" id="KW-0645">Protease</keyword>
<evidence type="ECO:0000313" key="11">
    <source>
        <dbReference type="Proteomes" id="UP000430692"/>
    </source>
</evidence>
<evidence type="ECO:0000256" key="7">
    <source>
        <dbReference type="ARBA" id="ARBA00022723"/>
    </source>
</evidence>